<protein>
    <submittedName>
        <fullName evidence="3">Adenylylsulfate kinase</fullName>
    </submittedName>
</protein>
<feature type="domain" description="APS kinase" evidence="2">
    <location>
        <begin position="4"/>
        <end position="147"/>
    </location>
</feature>
<comment type="caution">
    <text evidence="3">The sequence shown here is derived from an EMBL/GenBank/DDBJ whole genome shotgun (WGS) entry which is preliminary data.</text>
</comment>
<name>A0AA94L2I2_DESDE</name>
<sequence>MTPVIWLLGLSGSGKTTLGSLVRLFLEGQGVETEFIDEDHFCRRAGLDGIAPGERITAINALRDQALQHHAQGRVCVVAATTPYSGMRQKNRENLPLYHEVWVRCSLQTLVNRDTRGLYAMAGQAHVPGLSGLTDRFDEPLHADHIIDTDRHDLAESYLILRNLALEALSMARRWNRLSHGLPAAVLPPTPARERCIAL</sequence>
<accession>A0AA94L2I2</accession>
<gene>
    <name evidence="3" type="ORF">SAMN02910291_01631</name>
</gene>
<dbReference type="OMA" id="RICEIRD"/>
<dbReference type="Gene3D" id="3.40.50.300">
    <property type="entry name" value="P-loop containing nucleotide triphosphate hydrolases"/>
    <property type="match status" value="1"/>
</dbReference>
<dbReference type="Pfam" id="PF01583">
    <property type="entry name" value="APS_kinase"/>
    <property type="match status" value="1"/>
</dbReference>
<dbReference type="InterPro" id="IPR059117">
    <property type="entry name" value="APS_kinase_dom"/>
</dbReference>
<evidence type="ECO:0000259" key="2">
    <source>
        <dbReference type="Pfam" id="PF01583"/>
    </source>
</evidence>
<evidence type="ECO:0000256" key="1">
    <source>
        <dbReference type="ARBA" id="ARBA00022679"/>
    </source>
</evidence>
<dbReference type="GO" id="GO:0016301">
    <property type="term" value="F:kinase activity"/>
    <property type="evidence" value="ECO:0007669"/>
    <property type="project" value="UniProtKB-KW"/>
</dbReference>
<dbReference type="GO" id="GO:0019379">
    <property type="term" value="P:sulfate assimilation, phosphoadenylyl sulfate reduction by phosphoadenylyl-sulfate reductase (thioredoxin)"/>
    <property type="evidence" value="ECO:0007669"/>
    <property type="project" value="TreeGrafter"/>
</dbReference>
<dbReference type="SUPFAM" id="SSF52540">
    <property type="entry name" value="P-loop containing nucleoside triphosphate hydrolases"/>
    <property type="match status" value="1"/>
</dbReference>
<evidence type="ECO:0000313" key="3">
    <source>
        <dbReference type="EMBL" id="SFW51092.1"/>
    </source>
</evidence>
<dbReference type="AlphaFoldDB" id="A0AA94L2I2"/>
<proteinExistence type="predicted"/>
<keyword evidence="1" id="KW-0808">Transferase</keyword>
<dbReference type="PANTHER" id="PTHR42700:SF1">
    <property type="entry name" value="SULFATE ADENYLYLTRANSFERASE"/>
    <property type="match status" value="1"/>
</dbReference>
<dbReference type="RefSeq" id="WP_012623774.1">
    <property type="nucleotide sequence ID" value="NZ_FPIW01000026.1"/>
</dbReference>
<dbReference type="GO" id="GO:0004781">
    <property type="term" value="F:sulfate adenylyltransferase (ATP) activity"/>
    <property type="evidence" value="ECO:0007669"/>
    <property type="project" value="TreeGrafter"/>
</dbReference>
<dbReference type="PANTHER" id="PTHR42700">
    <property type="entry name" value="SULFATE ADENYLYLTRANSFERASE"/>
    <property type="match status" value="1"/>
</dbReference>
<dbReference type="GO" id="GO:0010134">
    <property type="term" value="P:sulfate assimilation via adenylyl sulfate reduction"/>
    <property type="evidence" value="ECO:0007669"/>
    <property type="project" value="TreeGrafter"/>
</dbReference>
<reference evidence="4" key="1">
    <citation type="submission" date="2016-11" db="EMBL/GenBank/DDBJ databases">
        <authorList>
            <person name="Jaros S."/>
            <person name="Januszkiewicz K."/>
            <person name="Wedrychowicz H."/>
        </authorList>
    </citation>
    <scope>NUCLEOTIDE SEQUENCE [LARGE SCALE GENOMIC DNA]</scope>
    <source>
        <strain evidence="4">DSM 7057</strain>
    </source>
</reference>
<dbReference type="Proteomes" id="UP000182680">
    <property type="component" value="Unassembled WGS sequence"/>
</dbReference>
<dbReference type="InterPro" id="IPR027417">
    <property type="entry name" value="P-loop_NTPase"/>
</dbReference>
<dbReference type="EMBL" id="FPIW01000026">
    <property type="protein sequence ID" value="SFW51092.1"/>
    <property type="molecule type" value="Genomic_DNA"/>
</dbReference>
<organism evidence="3 4">
    <name type="scientific">Desulfovibrio desulfuricans</name>
    <dbReference type="NCBI Taxonomy" id="876"/>
    <lineage>
        <taxon>Bacteria</taxon>
        <taxon>Pseudomonadati</taxon>
        <taxon>Thermodesulfobacteriota</taxon>
        <taxon>Desulfovibrionia</taxon>
        <taxon>Desulfovibrionales</taxon>
        <taxon>Desulfovibrionaceae</taxon>
        <taxon>Desulfovibrio</taxon>
    </lineage>
</organism>
<keyword evidence="3" id="KW-0418">Kinase</keyword>
<dbReference type="InterPro" id="IPR050512">
    <property type="entry name" value="Sulf_AdTrans/APS_kinase"/>
</dbReference>
<dbReference type="GO" id="GO:0005737">
    <property type="term" value="C:cytoplasm"/>
    <property type="evidence" value="ECO:0007669"/>
    <property type="project" value="TreeGrafter"/>
</dbReference>
<evidence type="ECO:0000313" key="4">
    <source>
        <dbReference type="Proteomes" id="UP000182680"/>
    </source>
</evidence>